<gene>
    <name evidence="1" type="ORF">ATL31_0525</name>
</gene>
<accession>A0A2N3YFW5</accession>
<keyword evidence="2" id="KW-1185">Reference proteome</keyword>
<proteinExistence type="predicted"/>
<dbReference type="Proteomes" id="UP000233781">
    <property type="component" value="Unassembled WGS sequence"/>
</dbReference>
<evidence type="ECO:0008006" key="3">
    <source>
        <dbReference type="Google" id="ProtNLM"/>
    </source>
</evidence>
<reference evidence="1 2" key="1">
    <citation type="submission" date="2017-12" db="EMBL/GenBank/DDBJ databases">
        <title>Sequencing the genomes of 1000 Actinobacteria strains.</title>
        <authorList>
            <person name="Klenk H.-P."/>
        </authorList>
    </citation>
    <scope>NUCLEOTIDE SEQUENCE [LARGE SCALE GENOMIC DNA]</scope>
    <source>
        <strain evidence="1 2">DSM 12806</strain>
    </source>
</reference>
<organism evidence="1 2">
    <name type="scientific">Phycicoccus duodecadis</name>
    <dbReference type="NCBI Taxonomy" id="173053"/>
    <lineage>
        <taxon>Bacteria</taxon>
        <taxon>Bacillati</taxon>
        <taxon>Actinomycetota</taxon>
        <taxon>Actinomycetes</taxon>
        <taxon>Micrococcales</taxon>
        <taxon>Intrasporangiaceae</taxon>
        <taxon>Phycicoccus</taxon>
    </lineage>
</organism>
<dbReference type="AlphaFoldDB" id="A0A2N3YFW5"/>
<sequence length="99" mass="11208">MTQEATPHQYCVYVIDVDGGSDNEVYVGQSWHPAEVRYEQHLSGERQAKVFRREGRSVGRLRSDLLPPLEPLLNRRVAEAAEKYVAALLESRAFVVHTG</sequence>
<comment type="caution">
    <text evidence="1">The sequence shown here is derived from an EMBL/GenBank/DDBJ whole genome shotgun (WGS) entry which is preliminary data.</text>
</comment>
<name>A0A2N3YFW5_9MICO</name>
<evidence type="ECO:0000313" key="2">
    <source>
        <dbReference type="Proteomes" id="UP000233781"/>
    </source>
</evidence>
<dbReference type="EMBL" id="PJNE01000001">
    <property type="protein sequence ID" value="PKW25726.1"/>
    <property type="molecule type" value="Genomic_DNA"/>
</dbReference>
<dbReference type="OrthoDB" id="5149648at2"/>
<dbReference type="RefSeq" id="WP_101394411.1">
    <property type="nucleotide sequence ID" value="NZ_PJNE01000001.1"/>
</dbReference>
<protein>
    <recommendedName>
        <fullName evidence="3">GIY-YIG domain-containing protein</fullName>
    </recommendedName>
</protein>
<evidence type="ECO:0000313" key="1">
    <source>
        <dbReference type="EMBL" id="PKW25726.1"/>
    </source>
</evidence>